<evidence type="ECO:0000313" key="2">
    <source>
        <dbReference type="Proteomes" id="UP000708208"/>
    </source>
</evidence>
<dbReference type="Proteomes" id="UP000708208">
    <property type="component" value="Unassembled WGS sequence"/>
</dbReference>
<evidence type="ECO:0000313" key="1">
    <source>
        <dbReference type="EMBL" id="CAG7831696.1"/>
    </source>
</evidence>
<dbReference type="EMBL" id="CAJVCH010561613">
    <property type="protein sequence ID" value="CAG7831696.1"/>
    <property type="molecule type" value="Genomic_DNA"/>
</dbReference>
<sequence length="83" mass="9671">RDLKVFLKANGVIPEKGEEKKNTGFHDVEEIRRSMNYDADSVQSDIAIIKLKPPVTYCLILQELFLGRFINLRRLLRIRQAKT</sequence>
<reference evidence="1" key="1">
    <citation type="submission" date="2021-06" db="EMBL/GenBank/DDBJ databases">
        <authorList>
            <person name="Hodson N. C."/>
            <person name="Mongue J. A."/>
            <person name="Jaron S. K."/>
        </authorList>
    </citation>
    <scope>NUCLEOTIDE SEQUENCE</scope>
</reference>
<comment type="caution">
    <text evidence="1">The sequence shown here is derived from an EMBL/GenBank/DDBJ whole genome shotgun (WGS) entry which is preliminary data.</text>
</comment>
<protein>
    <submittedName>
        <fullName evidence="1">Uncharacterized protein</fullName>
    </submittedName>
</protein>
<dbReference type="OrthoDB" id="2019384at2759"/>
<dbReference type="AlphaFoldDB" id="A0A8J2M0X4"/>
<keyword evidence="2" id="KW-1185">Reference proteome</keyword>
<feature type="non-terminal residue" evidence="1">
    <location>
        <position position="83"/>
    </location>
</feature>
<gene>
    <name evidence="1" type="ORF">AFUS01_LOCUS41423</name>
</gene>
<organism evidence="1 2">
    <name type="scientific">Allacma fusca</name>
    <dbReference type="NCBI Taxonomy" id="39272"/>
    <lineage>
        <taxon>Eukaryota</taxon>
        <taxon>Metazoa</taxon>
        <taxon>Ecdysozoa</taxon>
        <taxon>Arthropoda</taxon>
        <taxon>Hexapoda</taxon>
        <taxon>Collembola</taxon>
        <taxon>Symphypleona</taxon>
        <taxon>Sminthuridae</taxon>
        <taxon>Allacma</taxon>
    </lineage>
</organism>
<name>A0A8J2M0X4_9HEXA</name>
<proteinExistence type="predicted"/>
<accession>A0A8J2M0X4</accession>